<evidence type="ECO:0000256" key="3">
    <source>
        <dbReference type="ARBA" id="ARBA00005043"/>
    </source>
</evidence>
<dbReference type="Pfam" id="PF00400">
    <property type="entry name" value="WD40"/>
    <property type="match status" value="1"/>
</dbReference>
<evidence type="ECO:0000313" key="12">
    <source>
        <dbReference type="Proteomes" id="UP000032141"/>
    </source>
</evidence>
<dbReference type="PANTHER" id="PTHR44111:SF1">
    <property type="entry name" value="ELONGATOR COMPLEX PROTEIN 2"/>
    <property type="match status" value="1"/>
</dbReference>
<evidence type="ECO:0000256" key="1">
    <source>
        <dbReference type="ARBA" id="ARBA00004123"/>
    </source>
</evidence>
<evidence type="ECO:0000256" key="5">
    <source>
        <dbReference type="ARBA" id="ARBA00020267"/>
    </source>
</evidence>
<dbReference type="HOGENOM" id="CLU_734365_0_0_1"/>
<comment type="similarity">
    <text evidence="4">Belongs to the WD repeat ELP2 family.</text>
</comment>
<evidence type="ECO:0000256" key="2">
    <source>
        <dbReference type="ARBA" id="ARBA00004496"/>
    </source>
</evidence>
<dbReference type="STRING" id="109376.A0A0D3DJJ3"/>
<evidence type="ECO:0000256" key="10">
    <source>
        <dbReference type="ARBA" id="ARBA00023242"/>
    </source>
</evidence>
<dbReference type="InterPro" id="IPR036322">
    <property type="entry name" value="WD40_repeat_dom_sf"/>
</dbReference>
<reference evidence="11" key="2">
    <citation type="submission" date="2015-03" db="UniProtKB">
        <authorList>
            <consortium name="EnsemblPlants"/>
        </authorList>
    </citation>
    <scope>IDENTIFICATION</scope>
</reference>
<dbReference type="EnsemblPlants" id="Bo8g011440.1">
    <property type="protein sequence ID" value="Bo8g011440.1"/>
    <property type="gene ID" value="Bo8g011440"/>
</dbReference>
<proteinExistence type="inferred from homology"/>
<dbReference type="GO" id="GO:0033588">
    <property type="term" value="C:elongator holoenzyme complex"/>
    <property type="evidence" value="ECO:0007669"/>
    <property type="project" value="InterPro"/>
</dbReference>
<protein>
    <recommendedName>
        <fullName evidence="5">Elongator complex protein 2</fullName>
    </recommendedName>
</protein>
<evidence type="ECO:0000256" key="6">
    <source>
        <dbReference type="ARBA" id="ARBA00022490"/>
    </source>
</evidence>
<comment type="pathway">
    <text evidence="3">tRNA modification; 5-methoxycarbonylmethyl-2-thiouridine-tRNA biosynthesis.</text>
</comment>
<accession>A0A0D3DJJ3</accession>
<dbReference type="SUPFAM" id="SSF50978">
    <property type="entry name" value="WD40 repeat-like"/>
    <property type="match status" value="1"/>
</dbReference>
<dbReference type="eggNOG" id="KOG1063">
    <property type="taxonomic scope" value="Eukaryota"/>
</dbReference>
<keyword evidence="10" id="KW-0539">Nucleus</keyword>
<dbReference type="PANTHER" id="PTHR44111">
    <property type="entry name" value="ELONGATOR COMPLEX PROTEIN 2"/>
    <property type="match status" value="1"/>
</dbReference>
<keyword evidence="12" id="KW-1185">Reference proteome</keyword>
<keyword evidence="8" id="KW-0819">tRNA processing</keyword>
<keyword evidence="9" id="KW-0677">Repeat</keyword>
<keyword evidence="7" id="KW-0853">WD repeat</keyword>
<dbReference type="Proteomes" id="UP000032141">
    <property type="component" value="Chromosome C8"/>
</dbReference>
<sequence length="377" mass="42519">MCPVWFKQEWRHVRQLPQSHKKDGVVNLWEVSFPSQSSDECKVLCLDTLSVDSKAIVTLSLAELPLSPGRFVLAMGGLDNKIKLYFCLLGVLRGVATSGHWPPAAEHSICFNGQSEPLEEKISLRFILYGRNLINSMLMVMNSFLSAVTTTEPLLLHPVSKNRKLVQAQSAAMAEIWLWEVGTWKAVGRLQSHSLTVTHLEFSYNDTLLLSVSRDSHFSVFSIQRTDNGEVSHKVMAKVEAHKRIIWACSWNPVCNFIKRQDCEDLVLALPQFGSSVTAVAWTVLDHKNKSGCIAVGMERGLIELWNIKIKETKEEGTTETAALALRLEPFMCHVSAVNRLAWRPTLPKLSFSKHHCTVYANSYVEIFYHINFSSLH</sequence>
<dbReference type="InterPro" id="IPR037289">
    <property type="entry name" value="Elp2"/>
</dbReference>
<evidence type="ECO:0000256" key="4">
    <source>
        <dbReference type="ARBA" id="ARBA00005881"/>
    </source>
</evidence>
<dbReference type="Gene3D" id="2.130.10.10">
    <property type="entry name" value="YVTN repeat-like/Quinoprotein amine dehydrogenase"/>
    <property type="match status" value="2"/>
</dbReference>
<organism evidence="11 12">
    <name type="scientific">Brassica oleracea var. oleracea</name>
    <dbReference type="NCBI Taxonomy" id="109376"/>
    <lineage>
        <taxon>Eukaryota</taxon>
        <taxon>Viridiplantae</taxon>
        <taxon>Streptophyta</taxon>
        <taxon>Embryophyta</taxon>
        <taxon>Tracheophyta</taxon>
        <taxon>Spermatophyta</taxon>
        <taxon>Magnoliopsida</taxon>
        <taxon>eudicotyledons</taxon>
        <taxon>Gunneridae</taxon>
        <taxon>Pentapetalae</taxon>
        <taxon>rosids</taxon>
        <taxon>malvids</taxon>
        <taxon>Brassicales</taxon>
        <taxon>Brassicaceae</taxon>
        <taxon>Brassiceae</taxon>
        <taxon>Brassica</taxon>
    </lineage>
</organism>
<comment type="subcellular location">
    <subcellularLocation>
        <location evidence="2">Cytoplasm</location>
    </subcellularLocation>
    <subcellularLocation>
        <location evidence="1">Nucleus</location>
    </subcellularLocation>
</comment>
<dbReference type="GO" id="GO:0005634">
    <property type="term" value="C:nucleus"/>
    <property type="evidence" value="ECO:0007669"/>
    <property type="project" value="UniProtKB-SubCell"/>
</dbReference>
<dbReference type="GO" id="GO:0005737">
    <property type="term" value="C:cytoplasm"/>
    <property type="evidence" value="ECO:0007669"/>
    <property type="project" value="UniProtKB-SubCell"/>
</dbReference>
<dbReference type="Gramene" id="Bo8g011440.1">
    <property type="protein sequence ID" value="Bo8g011440.1"/>
    <property type="gene ID" value="Bo8g011440"/>
</dbReference>
<dbReference type="InterPro" id="IPR001680">
    <property type="entry name" value="WD40_rpt"/>
</dbReference>
<evidence type="ECO:0000256" key="9">
    <source>
        <dbReference type="ARBA" id="ARBA00022737"/>
    </source>
</evidence>
<dbReference type="AlphaFoldDB" id="A0A0D3DJJ3"/>
<dbReference type="InterPro" id="IPR015943">
    <property type="entry name" value="WD40/YVTN_repeat-like_dom_sf"/>
</dbReference>
<keyword evidence="6" id="KW-0963">Cytoplasm</keyword>
<evidence type="ECO:0000256" key="7">
    <source>
        <dbReference type="ARBA" id="ARBA00022574"/>
    </source>
</evidence>
<evidence type="ECO:0000313" key="11">
    <source>
        <dbReference type="EnsemblPlants" id="Bo8g011440.1"/>
    </source>
</evidence>
<dbReference type="GO" id="GO:0002098">
    <property type="term" value="P:tRNA wobble uridine modification"/>
    <property type="evidence" value="ECO:0007669"/>
    <property type="project" value="InterPro"/>
</dbReference>
<name>A0A0D3DJJ3_BRAOL</name>
<dbReference type="SMART" id="SM00320">
    <property type="entry name" value="WD40"/>
    <property type="match status" value="2"/>
</dbReference>
<evidence type="ECO:0000256" key="8">
    <source>
        <dbReference type="ARBA" id="ARBA00022694"/>
    </source>
</evidence>
<reference evidence="11 12" key="1">
    <citation type="journal article" date="2014" name="Genome Biol.">
        <title>Transcriptome and methylome profiling reveals relics of genome dominance in the mesopolyploid Brassica oleracea.</title>
        <authorList>
            <person name="Parkin I.A."/>
            <person name="Koh C."/>
            <person name="Tang H."/>
            <person name="Robinson S.J."/>
            <person name="Kagale S."/>
            <person name="Clarke W.E."/>
            <person name="Town C.D."/>
            <person name="Nixon J."/>
            <person name="Krishnakumar V."/>
            <person name="Bidwell S.L."/>
            <person name="Denoeud F."/>
            <person name="Belcram H."/>
            <person name="Links M.G."/>
            <person name="Just J."/>
            <person name="Clarke C."/>
            <person name="Bender T."/>
            <person name="Huebert T."/>
            <person name="Mason A.S."/>
            <person name="Pires J.C."/>
            <person name="Barker G."/>
            <person name="Moore J."/>
            <person name="Walley P.G."/>
            <person name="Manoli S."/>
            <person name="Batley J."/>
            <person name="Edwards D."/>
            <person name="Nelson M.N."/>
            <person name="Wang X."/>
            <person name="Paterson A.H."/>
            <person name="King G."/>
            <person name="Bancroft I."/>
            <person name="Chalhoub B."/>
            <person name="Sharpe A.G."/>
        </authorList>
    </citation>
    <scope>NUCLEOTIDE SEQUENCE</scope>
    <source>
        <strain evidence="11 12">cv. TO1000</strain>
    </source>
</reference>